<keyword evidence="4" id="KW-0540">Nuclease</keyword>
<proteinExistence type="inferred from homology"/>
<accession>A0A1B8AEX4</accession>
<feature type="domain" description="RNase H type-1" evidence="8">
    <location>
        <begin position="305"/>
        <end position="470"/>
    </location>
</feature>
<sequence>MEAYNMILQFPGVDELLQSPSDEETGLALEELWNMLKKDPTDSLRLSDIIPHVLLELDQEQTCYDFIKWWALHGPKSLSGSPNSPFFDLEGADACESLSTLPLSRLSLSHLVALTLLKLRLCMDLGAITDEHFDTSIGFNGDEPIMDFSLGLVAEDVFETTREWSDFAELLSNVENQYLDLCKQVNEVNPHFWEALVTEEPNFSSTSETPGPGSRNEADFVLYHCRRAWDKSSDALKRIECDTSHYVRPYIGPTGVNESKTLKKHRGTGRVFPTRLDCADLHPDDEDILTGINIDHERGWSLFGEQSKLLLYANGHCTFNGKWYACGGWSVSFGNDDPRLPCQFISDRLEEKGPFGDCEKATSNRAELRAVVAALRLNDWKAEGFTSIVVATASSYVLNGATKRAKSWISNGWKFRNGKEVDNKDLWQLLLGEVERWGDEGLDVFLLEIPQHLNEEANMAAKVAAEMKPDREEFTDIALCLSQPSPPEPKLQAHALFVCLAGSHHFQKFSCRNICAPDDKPTEHAFNPEAALEYLNGLSPPSMILIADAMITRHREVLERIIDRMRDGTTVIVSGSFGTTVTSSELGRFFSILDLPWQKDADHDAEPELQCSVRNGKFRRFWLRATGLPPLPKGVERRTENPVSWYTDPTSGLAFTKIGLGRLVLDAQISTTWPGLLGQLDLPSVEFCML</sequence>
<comment type="catalytic activity">
    <reaction evidence="1">
        <text>Endonucleolytic cleavage to 5'-phosphomonoester.</text>
        <dbReference type="EC" id="3.1.26.4"/>
    </reaction>
</comment>
<name>A0A1B8AEX4_FUSPO</name>
<dbReference type="InterPro" id="IPR036397">
    <property type="entry name" value="RNaseH_sf"/>
</dbReference>
<dbReference type="GO" id="GO:0004523">
    <property type="term" value="F:RNA-DNA hybrid ribonuclease activity"/>
    <property type="evidence" value="ECO:0007669"/>
    <property type="project" value="UniProtKB-EC"/>
</dbReference>
<dbReference type="EMBL" id="LYXU01000004">
    <property type="protein sequence ID" value="OBS18979.1"/>
    <property type="molecule type" value="Genomic_DNA"/>
</dbReference>
<evidence type="ECO:0000256" key="7">
    <source>
        <dbReference type="ARBA" id="ARBA00022801"/>
    </source>
</evidence>
<dbReference type="PANTHER" id="PTHR10642:SF26">
    <property type="entry name" value="RIBONUCLEASE H1"/>
    <property type="match status" value="1"/>
</dbReference>
<dbReference type="PANTHER" id="PTHR10642">
    <property type="entry name" value="RIBONUCLEASE H1"/>
    <property type="match status" value="1"/>
</dbReference>
<dbReference type="InterPro" id="IPR050092">
    <property type="entry name" value="RNase_H"/>
</dbReference>
<evidence type="ECO:0000256" key="5">
    <source>
        <dbReference type="ARBA" id="ARBA00022723"/>
    </source>
</evidence>
<dbReference type="InterPro" id="IPR012337">
    <property type="entry name" value="RNaseH-like_sf"/>
</dbReference>
<evidence type="ECO:0000256" key="2">
    <source>
        <dbReference type="ARBA" id="ARBA00005300"/>
    </source>
</evidence>
<evidence type="ECO:0000259" key="8">
    <source>
        <dbReference type="PROSITE" id="PS50879"/>
    </source>
</evidence>
<keyword evidence="10" id="KW-1185">Reference proteome</keyword>
<dbReference type="OrthoDB" id="245563at2759"/>
<keyword evidence="6" id="KW-0255">Endonuclease</keyword>
<dbReference type="Proteomes" id="UP000091967">
    <property type="component" value="Unassembled WGS sequence"/>
</dbReference>
<keyword evidence="7" id="KW-0378">Hydrolase</keyword>
<evidence type="ECO:0000313" key="9">
    <source>
        <dbReference type="EMBL" id="OBS18979.1"/>
    </source>
</evidence>
<dbReference type="AlphaFoldDB" id="A0A1B8AEX4"/>
<dbReference type="STRING" id="36050.A0A1B8AEX4"/>
<dbReference type="SUPFAM" id="SSF53098">
    <property type="entry name" value="Ribonuclease H-like"/>
    <property type="match status" value="1"/>
</dbReference>
<comment type="similarity">
    <text evidence="2">Belongs to the RNase H family.</text>
</comment>
<dbReference type="Pfam" id="PF00075">
    <property type="entry name" value="RNase_H"/>
    <property type="match status" value="1"/>
</dbReference>
<dbReference type="PROSITE" id="PS50879">
    <property type="entry name" value="RNASE_H_1"/>
    <property type="match status" value="1"/>
</dbReference>
<evidence type="ECO:0000313" key="10">
    <source>
        <dbReference type="Proteomes" id="UP000091967"/>
    </source>
</evidence>
<dbReference type="Gene3D" id="3.30.420.10">
    <property type="entry name" value="Ribonuclease H-like superfamily/Ribonuclease H"/>
    <property type="match status" value="1"/>
</dbReference>
<evidence type="ECO:0000256" key="3">
    <source>
        <dbReference type="ARBA" id="ARBA00012180"/>
    </source>
</evidence>
<protein>
    <recommendedName>
        <fullName evidence="3">ribonuclease H</fullName>
        <ecNumber evidence="3">3.1.26.4</ecNumber>
    </recommendedName>
</protein>
<dbReference type="GO" id="GO:0046872">
    <property type="term" value="F:metal ion binding"/>
    <property type="evidence" value="ECO:0007669"/>
    <property type="project" value="UniProtKB-KW"/>
</dbReference>
<keyword evidence="5" id="KW-0479">Metal-binding</keyword>
<dbReference type="GO" id="GO:0043137">
    <property type="term" value="P:DNA replication, removal of RNA primer"/>
    <property type="evidence" value="ECO:0007669"/>
    <property type="project" value="TreeGrafter"/>
</dbReference>
<evidence type="ECO:0000256" key="6">
    <source>
        <dbReference type="ARBA" id="ARBA00022759"/>
    </source>
</evidence>
<dbReference type="InterPro" id="IPR002156">
    <property type="entry name" value="RNaseH_domain"/>
</dbReference>
<organism evidence="9 10">
    <name type="scientific">Fusarium poae</name>
    <dbReference type="NCBI Taxonomy" id="36050"/>
    <lineage>
        <taxon>Eukaryota</taxon>
        <taxon>Fungi</taxon>
        <taxon>Dikarya</taxon>
        <taxon>Ascomycota</taxon>
        <taxon>Pezizomycotina</taxon>
        <taxon>Sordariomycetes</taxon>
        <taxon>Hypocreomycetidae</taxon>
        <taxon>Hypocreales</taxon>
        <taxon>Nectriaceae</taxon>
        <taxon>Fusarium</taxon>
    </lineage>
</organism>
<dbReference type="CDD" id="cd13934">
    <property type="entry name" value="RNase_H_Dikarya_like"/>
    <property type="match status" value="1"/>
</dbReference>
<reference evidence="9 10" key="1">
    <citation type="submission" date="2016-06" db="EMBL/GenBank/DDBJ databases">
        <title>Living apart together: crosstalk between the core and supernumerary genomes in a fungal plant pathogen.</title>
        <authorList>
            <person name="Vanheule A."/>
            <person name="Audenaert K."/>
            <person name="Warris S."/>
            <person name="Van De Geest H."/>
            <person name="Schijlen E."/>
            <person name="Hofte M."/>
            <person name="De Saeger S."/>
            <person name="Haesaert G."/>
            <person name="Waalwijk C."/>
            <person name="Van Der Lee T."/>
        </authorList>
    </citation>
    <scope>NUCLEOTIDE SEQUENCE [LARGE SCALE GENOMIC DNA]</scope>
    <source>
        <strain evidence="9 10">2516</strain>
    </source>
</reference>
<gene>
    <name evidence="9" type="ORF">FPOA_10704</name>
</gene>
<dbReference type="OMA" id="ELWKIPR"/>
<evidence type="ECO:0000256" key="1">
    <source>
        <dbReference type="ARBA" id="ARBA00000077"/>
    </source>
</evidence>
<dbReference type="EC" id="3.1.26.4" evidence="3"/>
<evidence type="ECO:0000256" key="4">
    <source>
        <dbReference type="ARBA" id="ARBA00022722"/>
    </source>
</evidence>
<dbReference type="GO" id="GO:0003676">
    <property type="term" value="F:nucleic acid binding"/>
    <property type="evidence" value="ECO:0007669"/>
    <property type="project" value="InterPro"/>
</dbReference>
<comment type="caution">
    <text evidence="9">The sequence shown here is derived from an EMBL/GenBank/DDBJ whole genome shotgun (WGS) entry which is preliminary data.</text>
</comment>